<dbReference type="GO" id="GO:0016878">
    <property type="term" value="F:acid-thiol ligase activity"/>
    <property type="evidence" value="ECO:0007669"/>
    <property type="project" value="UniProtKB-ARBA"/>
</dbReference>
<keyword evidence="4" id="KW-1185">Reference proteome</keyword>
<proteinExistence type="predicted"/>
<dbReference type="AlphaFoldDB" id="A0A269XXA7"/>
<comment type="caution">
    <text evidence="3">The sequence shown here is derived from an EMBL/GenBank/DDBJ whole genome shotgun (WGS) entry which is preliminary data.</text>
</comment>
<dbReference type="Gene3D" id="3.40.50.12780">
    <property type="entry name" value="N-terminal domain of ligase-like"/>
    <property type="match status" value="1"/>
</dbReference>
<dbReference type="InterPro" id="IPR029069">
    <property type="entry name" value="HotDog_dom_sf"/>
</dbReference>
<dbReference type="EMBL" id="NCXK01000010">
    <property type="protein sequence ID" value="PAK77885.1"/>
    <property type="molecule type" value="Genomic_DNA"/>
</dbReference>
<gene>
    <name evidence="3" type="ORF">B8X00_08605</name>
</gene>
<evidence type="ECO:0000313" key="4">
    <source>
        <dbReference type="Proteomes" id="UP000216151"/>
    </source>
</evidence>
<protein>
    <submittedName>
        <fullName evidence="3">Uncharacterized protein</fullName>
    </submittedName>
</protein>
<name>A0A269XXA7_9PROT</name>
<organism evidence="3 4">
    <name type="scientific">Acetobacter fabarum</name>
    <dbReference type="NCBI Taxonomy" id="483199"/>
    <lineage>
        <taxon>Bacteria</taxon>
        <taxon>Pseudomonadati</taxon>
        <taxon>Pseudomonadota</taxon>
        <taxon>Alphaproteobacteria</taxon>
        <taxon>Acetobacterales</taxon>
        <taxon>Acetobacteraceae</taxon>
        <taxon>Acetobacter</taxon>
    </lineage>
</organism>
<dbReference type="SUPFAM" id="SSF56801">
    <property type="entry name" value="Acetyl-CoA synthetase-like"/>
    <property type="match status" value="1"/>
</dbReference>
<evidence type="ECO:0000259" key="2">
    <source>
        <dbReference type="Pfam" id="PF22818"/>
    </source>
</evidence>
<feature type="domain" description="ApeI dehydratase-like" evidence="2">
    <location>
        <begin position="462"/>
        <end position="523"/>
    </location>
</feature>
<dbReference type="InterPro" id="IPR045851">
    <property type="entry name" value="AMP-bd_C_sf"/>
</dbReference>
<dbReference type="Pfam" id="PF22818">
    <property type="entry name" value="ApeI-like"/>
    <property type="match status" value="1"/>
</dbReference>
<dbReference type="InterPro" id="IPR054545">
    <property type="entry name" value="ApeI-like"/>
</dbReference>
<dbReference type="Proteomes" id="UP000216151">
    <property type="component" value="Unassembled WGS sequence"/>
</dbReference>
<dbReference type="PANTHER" id="PTHR43767">
    <property type="entry name" value="LONG-CHAIN-FATTY-ACID--COA LIGASE"/>
    <property type="match status" value="1"/>
</dbReference>
<dbReference type="GO" id="GO:0016829">
    <property type="term" value="F:lyase activity"/>
    <property type="evidence" value="ECO:0007669"/>
    <property type="project" value="UniProtKB-KW"/>
</dbReference>
<dbReference type="InterPro" id="IPR000873">
    <property type="entry name" value="AMP-dep_synth/lig_dom"/>
</dbReference>
<evidence type="ECO:0000259" key="1">
    <source>
        <dbReference type="Pfam" id="PF00501"/>
    </source>
</evidence>
<dbReference type="Gene3D" id="3.10.129.10">
    <property type="entry name" value="Hotdog Thioesterase"/>
    <property type="match status" value="1"/>
</dbReference>
<dbReference type="Pfam" id="PF00501">
    <property type="entry name" value="AMP-binding"/>
    <property type="match status" value="1"/>
</dbReference>
<evidence type="ECO:0000313" key="3">
    <source>
        <dbReference type="EMBL" id="PAK77885.1"/>
    </source>
</evidence>
<feature type="domain" description="AMP-dependent synthetase/ligase" evidence="1">
    <location>
        <begin position="62"/>
        <end position="300"/>
    </location>
</feature>
<dbReference type="PANTHER" id="PTHR43767:SF1">
    <property type="entry name" value="NONRIBOSOMAL PEPTIDE SYNTHASE PES1 (EUROFUNG)-RELATED"/>
    <property type="match status" value="1"/>
</dbReference>
<dbReference type="InterPro" id="IPR042099">
    <property type="entry name" value="ANL_N_sf"/>
</dbReference>
<dbReference type="Gene3D" id="3.30.300.30">
    <property type="match status" value="1"/>
</dbReference>
<dbReference type="InterPro" id="IPR050237">
    <property type="entry name" value="ATP-dep_AMP-bd_enzyme"/>
</dbReference>
<dbReference type="SUPFAM" id="SSF54637">
    <property type="entry name" value="Thioesterase/thiol ester dehydrase-isomerase"/>
    <property type="match status" value="1"/>
</dbReference>
<sequence length="556" mass="59176">MKLMPNMRPDQQWPDLSLVYAPDRSLFLTDQGAVTGWSFLHAAHAVAALLPDCPIVPVCSGVSHFTLLFAATLLRGQHVLLSSERNPARLAELAQEHNAVCVSIEGDAESALLAGSGLTVPDVLAMSPSAESAARPCHNPVIKPETLVALVFTSGSTGQPVGHRKYWGGLVTRSVTARVLLDPDDAPACLVGTVPPYHMYGFEALVLQCLNTRVTVVAGGGGYPADWQASLNRAFAPRILVTTPLQLRTMLRSGLAWPAIRRVVSASAPLAPELAAKAEEVLGTEVTEIYGSTETGSMAIRRTVSGAHWQWYKGVTPHERADGVEVSAPGVPSYLLADFIQTQSDGTFLLLGRMKDVVKLGGKRTSLAALNAVLNAIPGVEDGAFLPPEGEATNVLARMQVFAVSSTLSAQSILLSLREQIEPVFLPRSVRLVPALPRNALGKLTLQALRAMAGQAMQEEEVGSFTLPSDHPCLPGHFPGNPVVPGVLLLEAGLEQLGQAGLHVDMVKFLHPVLPGQKVIFLARSTGSVVRLTAKLNDQPVMRAVLKAKQEHATHG</sequence>
<accession>A0A269XXA7</accession>
<reference evidence="3 4" key="1">
    <citation type="submission" date="2017-04" db="EMBL/GenBank/DDBJ databases">
        <title>Kefir bacterial isolates.</title>
        <authorList>
            <person name="Kim Y."/>
            <person name="Blasche S."/>
            <person name="Patil K.R."/>
        </authorList>
    </citation>
    <scope>NUCLEOTIDE SEQUENCE [LARGE SCALE GENOMIC DNA]</scope>
    <source>
        <strain evidence="3 4">KR</strain>
    </source>
</reference>